<dbReference type="SUPFAM" id="SSF46785">
    <property type="entry name" value="Winged helix' DNA-binding domain"/>
    <property type="match status" value="1"/>
</dbReference>
<dbReference type="NCBIfam" id="TIGR02063">
    <property type="entry name" value="RNase_R"/>
    <property type="match status" value="1"/>
</dbReference>
<name>A0A4Q2KCM7_9FIRM</name>
<evidence type="ECO:0000256" key="2">
    <source>
        <dbReference type="ARBA" id="ARBA00004496"/>
    </source>
</evidence>
<dbReference type="RefSeq" id="WP_129223532.1">
    <property type="nucleotide sequence ID" value="NZ_SDOZ01000002.1"/>
</dbReference>
<sequence length="691" mass="77966">MTAAQQIEEKFASGEFTYKTAREIARLLGVTQKSEREAVNRVLRSLEEEGAIVRDEKNRYVLPAALGLYKGVLRGNERGFAFLVREEGDLFIPHRSLHGAMHGDTVFARCVGGERGDEGEVYSIVSRGYSEIVGTYFKEKKGGYVQPDERRFFNDVRVAGSKVRAYSGEKVLIKILNYPEGGEPVGEITEVLGQSGDLSCEEDAIIRSKNLAEEFPHKVLAEAKRVSAEKVEVGGRRDFRDRLIITIDGDDSRDFDDAVEVWREGKYYRLGVHIADVTHYVSRGRALDTEAYKRGTSVYFPDRVLPMLPEELSNGICSLNEGEDRCTLSCLMKIDEKGKVKDSEIVTGVIRSSARMTYKNVAAILEGDRELSEKYEFLLPMLEEMRQLAEILMKKRKSRGSIDLDVKEAAVTVQDGAVSVKEYERTVAHKIIEEFMILANETVAEFMERFEMPFIYRVHEKPSEEKAESFKAYLSELGVKANFHADNVRPGEYGKILDKLEGGPLFHVVNRVMLRSMSKARYSAENSGHFGLASSCYCHFTSPIRRYPDLLVHRLVKMVLDGRAAEAADTFSRFVYGAALSCSESERRADEAERDVDELYKTWYMREHLGETFSAVVSGVTSFGVFAELPNTIEGLIRIENLPKDDYVFVEQRFLLRGLSHSFKIGDPIQIKVAAADIGTRKCEFVLADEN</sequence>
<dbReference type="InterPro" id="IPR001900">
    <property type="entry name" value="RNase_II/R"/>
</dbReference>
<keyword evidence="5 8" id="KW-0378">Hydrolase</keyword>
<dbReference type="HAMAP" id="MF_01895">
    <property type="entry name" value="RNase_R"/>
    <property type="match status" value="1"/>
</dbReference>
<dbReference type="Gene3D" id="2.40.50.140">
    <property type="entry name" value="Nucleic acid-binding proteins"/>
    <property type="match status" value="2"/>
</dbReference>
<dbReference type="GO" id="GO:0006355">
    <property type="term" value="P:regulation of DNA-templated transcription"/>
    <property type="evidence" value="ECO:0007669"/>
    <property type="project" value="InterPro"/>
</dbReference>
<keyword evidence="3 8" id="KW-0963">Cytoplasm</keyword>
<feature type="domain" description="S1 motif" evidence="9">
    <location>
        <begin position="610"/>
        <end position="690"/>
    </location>
</feature>
<proteinExistence type="inferred from homology"/>
<dbReference type="Pfam" id="PF00575">
    <property type="entry name" value="S1"/>
    <property type="match status" value="1"/>
</dbReference>
<evidence type="ECO:0000256" key="5">
    <source>
        <dbReference type="ARBA" id="ARBA00022801"/>
    </source>
</evidence>
<evidence type="ECO:0000259" key="10">
    <source>
        <dbReference type="PROSITE" id="PS51063"/>
    </source>
</evidence>
<dbReference type="SMART" id="SM00316">
    <property type="entry name" value="S1"/>
    <property type="match status" value="1"/>
</dbReference>
<comment type="function">
    <text evidence="8">3'-5' exoribonuclease that releases 5'-nucleoside monophosphates and is involved in maturation of structured RNAs.</text>
</comment>
<dbReference type="InterPro" id="IPR004476">
    <property type="entry name" value="RNase_II/RNase_R"/>
</dbReference>
<organism evidence="11 12">
    <name type="scientific">Candidatus Borkfalkia ceftriaxoniphila</name>
    <dbReference type="NCBI Taxonomy" id="2508949"/>
    <lineage>
        <taxon>Bacteria</taxon>
        <taxon>Bacillati</taxon>
        <taxon>Bacillota</taxon>
        <taxon>Clostridia</taxon>
        <taxon>Christensenellales</taxon>
        <taxon>Christensenellaceae</taxon>
        <taxon>Candidatus Borkfalkia</taxon>
    </lineage>
</organism>
<evidence type="ECO:0000256" key="4">
    <source>
        <dbReference type="ARBA" id="ARBA00022722"/>
    </source>
</evidence>
<dbReference type="InterPro" id="IPR040476">
    <property type="entry name" value="CSD2"/>
</dbReference>
<evidence type="ECO:0000256" key="8">
    <source>
        <dbReference type="HAMAP-Rule" id="MF_01895"/>
    </source>
</evidence>
<comment type="catalytic activity">
    <reaction evidence="1 8">
        <text>Exonucleolytic cleavage in the 3'- to 5'-direction to yield nucleoside 5'-phosphates.</text>
        <dbReference type="EC" id="3.1.13.1"/>
    </reaction>
</comment>
<reference evidence="11 12" key="1">
    <citation type="journal article" date="2019" name="Gut">
        <title>Antibiotics-induced monodominance of a novel gut bacterial order.</title>
        <authorList>
            <person name="Hildebrand F."/>
            <person name="Moitinho-Silva L."/>
            <person name="Blasche S."/>
            <person name="Jahn M.T."/>
            <person name="Gossmann T.I."/>
            <person name="Heuerta-Cepas J."/>
            <person name="Hercog R."/>
            <person name="Luetge M."/>
            <person name="Bahram M."/>
            <person name="Pryszlak A."/>
            <person name="Alves R.J."/>
            <person name="Waszak S.M."/>
            <person name="Zhu A."/>
            <person name="Ye L."/>
            <person name="Costea P.I."/>
            <person name="Aalvink S."/>
            <person name="Belzer C."/>
            <person name="Forslund S.K."/>
            <person name="Sunagawa S."/>
            <person name="Hentschel U."/>
            <person name="Merten C."/>
            <person name="Patil K.R."/>
            <person name="Benes V."/>
            <person name="Bork P."/>
        </authorList>
    </citation>
    <scope>NUCLEOTIDE SEQUENCE [LARGE SCALE GENOMIC DNA]</scope>
    <source>
        <strain evidence="11 12">HDS1380</strain>
    </source>
</reference>
<evidence type="ECO:0000259" key="9">
    <source>
        <dbReference type="PROSITE" id="PS50126"/>
    </source>
</evidence>
<evidence type="ECO:0000256" key="3">
    <source>
        <dbReference type="ARBA" id="ARBA00022490"/>
    </source>
</evidence>
<dbReference type="EC" id="3.1.13.1" evidence="8"/>
<dbReference type="SUPFAM" id="SSF50249">
    <property type="entry name" value="Nucleic acid-binding proteins"/>
    <property type="match status" value="4"/>
</dbReference>
<keyword evidence="6 8" id="KW-0269">Exonuclease</keyword>
<dbReference type="CDD" id="cd04471">
    <property type="entry name" value="S1_RNase_R"/>
    <property type="match status" value="1"/>
</dbReference>
<dbReference type="Pfam" id="PF17876">
    <property type="entry name" value="CSD2"/>
    <property type="match status" value="1"/>
</dbReference>
<dbReference type="GO" id="GO:0003723">
    <property type="term" value="F:RNA binding"/>
    <property type="evidence" value="ECO:0007669"/>
    <property type="project" value="UniProtKB-UniRule"/>
</dbReference>
<dbReference type="Proteomes" id="UP000291269">
    <property type="component" value="Unassembled WGS sequence"/>
</dbReference>
<dbReference type="InterPro" id="IPR013223">
    <property type="entry name" value="RNase_B_OB_dom"/>
</dbReference>
<dbReference type="Pfam" id="PF00773">
    <property type="entry name" value="RNB"/>
    <property type="match status" value="1"/>
</dbReference>
<evidence type="ECO:0000256" key="1">
    <source>
        <dbReference type="ARBA" id="ARBA00001849"/>
    </source>
</evidence>
<comment type="caution">
    <text evidence="11">The sequence shown here is derived from an EMBL/GenBank/DDBJ whole genome shotgun (WGS) entry which is preliminary data.</text>
</comment>
<evidence type="ECO:0000256" key="7">
    <source>
        <dbReference type="ARBA" id="ARBA00022884"/>
    </source>
</evidence>
<dbReference type="EMBL" id="SDOZ01000002">
    <property type="protein sequence ID" value="RXZ61143.1"/>
    <property type="molecule type" value="Genomic_DNA"/>
</dbReference>
<dbReference type="GO" id="GO:0006402">
    <property type="term" value="P:mRNA catabolic process"/>
    <property type="evidence" value="ECO:0007669"/>
    <property type="project" value="TreeGrafter"/>
</dbReference>
<dbReference type="SMART" id="SM00357">
    <property type="entry name" value="CSP"/>
    <property type="match status" value="1"/>
</dbReference>
<dbReference type="InterPro" id="IPR012340">
    <property type="entry name" value="NA-bd_OB-fold"/>
</dbReference>
<evidence type="ECO:0000313" key="12">
    <source>
        <dbReference type="Proteomes" id="UP000291269"/>
    </source>
</evidence>
<dbReference type="PANTHER" id="PTHR23355:SF9">
    <property type="entry name" value="DIS3-LIKE EXONUCLEASE 2"/>
    <property type="match status" value="1"/>
</dbReference>
<dbReference type="GO" id="GO:0003677">
    <property type="term" value="F:DNA binding"/>
    <property type="evidence" value="ECO:0007669"/>
    <property type="project" value="InterPro"/>
</dbReference>
<dbReference type="SMART" id="SM00955">
    <property type="entry name" value="RNB"/>
    <property type="match status" value="1"/>
</dbReference>
<dbReference type="InterPro" id="IPR011805">
    <property type="entry name" value="RNase_R"/>
</dbReference>
<dbReference type="AlphaFoldDB" id="A0A4Q2KCM7"/>
<dbReference type="GO" id="GO:0005829">
    <property type="term" value="C:cytosol"/>
    <property type="evidence" value="ECO:0007669"/>
    <property type="project" value="TreeGrafter"/>
</dbReference>
<accession>A0A4Q2KCM7</accession>
<dbReference type="SMART" id="SM00419">
    <property type="entry name" value="HTH_CRP"/>
    <property type="match status" value="1"/>
</dbReference>
<dbReference type="InterPro" id="IPR012318">
    <property type="entry name" value="HTH_CRP"/>
</dbReference>
<keyword evidence="7 8" id="KW-0694">RNA-binding</keyword>
<evidence type="ECO:0000256" key="6">
    <source>
        <dbReference type="ARBA" id="ARBA00022839"/>
    </source>
</evidence>
<keyword evidence="4 8" id="KW-0540">Nuclease</keyword>
<comment type="subcellular location">
    <subcellularLocation>
        <location evidence="2 8">Cytoplasm</location>
    </subcellularLocation>
</comment>
<dbReference type="OrthoDB" id="9764149at2"/>
<dbReference type="InterPro" id="IPR003029">
    <property type="entry name" value="S1_domain"/>
</dbReference>
<dbReference type="InterPro" id="IPR050180">
    <property type="entry name" value="RNR_Ribonuclease"/>
</dbReference>
<gene>
    <name evidence="8 11" type="primary">rnr</name>
    <name evidence="11" type="ORF">ESZ91_01805</name>
</gene>
<dbReference type="InterPro" id="IPR011129">
    <property type="entry name" value="CSD"/>
</dbReference>
<comment type="similarity">
    <text evidence="8">Belongs to the RNR ribonuclease family. RNase R subfamily.</text>
</comment>
<dbReference type="PANTHER" id="PTHR23355">
    <property type="entry name" value="RIBONUCLEASE"/>
    <property type="match status" value="1"/>
</dbReference>
<dbReference type="InterPro" id="IPR036390">
    <property type="entry name" value="WH_DNA-bd_sf"/>
</dbReference>
<dbReference type="PROSITE" id="PS50126">
    <property type="entry name" value="S1"/>
    <property type="match status" value="1"/>
</dbReference>
<protein>
    <recommendedName>
        <fullName evidence="8">Ribonuclease R</fullName>
        <shortName evidence="8">RNase R</shortName>
        <ecNumber evidence="8">3.1.13.1</ecNumber>
    </recommendedName>
</protein>
<keyword evidence="12" id="KW-1185">Reference proteome</keyword>
<dbReference type="GO" id="GO:0008859">
    <property type="term" value="F:exoribonuclease II activity"/>
    <property type="evidence" value="ECO:0007669"/>
    <property type="project" value="UniProtKB-UniRule"/>
</dbReference>
<dbReference type="NCBIfam" id="TIGR00358">
    <property type="entry name" value="3_prime_RNase"/>
    <property type="match status" value="1"/>
</dbReference>
<dbReference type="PROSITE" id="PS51063">
    <property type="entry name" value="HTH_CRP_2"/>
    <property type="match status" value="1"/>
</dbReference>
<evidence type="ECO:0000313" key="11">
    <source>
        <dbReference type="EMBL" id="RXZ61143.1"/>
    </source>
</evidence>
<feature type="domain" description="HTH crp-type" evidence="10">
    <location>
        <begin position="1"/>
        <end position="65"/>
    </location>
</feature>
<dbReference type="Pfam" id="PF08206">
    <property type="entry name" value="OB_RNB"/>
    <property type="match status" value="1"/>
</dbReference>